<dbReference type="STRING" id="748224.HMPREF9436_02546"/>
<dbReference type="BioCyc" id="FCF748224-HMP:GTSS-547-MONOMER"/>
<sequence>MMKVCYSEMDTPAGLSCRLEAAGHAGYAPAGQDIVCAGASTVMQGLVYLLAGEENAHSEAFDEPDGPRLAVSVDASCEEWVRGAFELAKACFVLLAERYPENVRFADVSRRGKESMMDLQLFAAEATAACGGNREPRLGQRPAEHECRSRHEVDAGSRNPWGTFMLQLFAEGEAASPALSEAQTRQAVASGTMKPDKAKEAPAVPQASAEKTVELQPEKPRQELPVQRPELPPLSSFARSTQAAVHSLHARWAAEEAAMRRSQPDFNLQNELRSPEMRRLMQLPGMRVRDAYRLAHYDENLRTAAQAVEQGVVERIQQRAARPTENGIRPGGAATVRPDVASMTRAQREALERRVLHGAQIEL</sequence>
<dbReference type="RefSeq" id="WP_005944632.1">
    <property type="nucleotide sequence ID" value="NZ_GL538342.1"/>
</dbReference>
<dbReference type="InterPro" id="IPR036764">
    <property type="entry name" value="Peptidase_Prp_sf"/>
</dbReference>
<name>E2ZLI7_9FIRM</name>
<dbReference type="eggNOG" id="COG2868">
    <property type="taxonomic scope" value="Bacteria"/>
</dbReference>
<feature type="region of interest" description="Disordered" evidence="7">
    <location>
        <begin position="177"/>
        <end position="231"/>
    </location>
</feature>
<protein>
    <recommendedName>
        <fullName evidence="6">Ribosomal processing cysteine protease Prp</fullName>
    </recommendedName>
</protein>
<dbReference type="GO" id="GO:0008234">
    <property type="term" value="F:cysteine-type peptidase activity"/>
    <property type="evidence" value="ECO:0007669"/>
    <property type="project" value="UniProtKB-KW"/>
</dbReference>
<dbReference type="HOGENOM" id="CLU_762359_0_0_9"/>
<evidence type="ECO:0000313" key="9">
    <source>
        <dbReference type="Proteomes" id="UP000006028"/>
    </source>
</evidence>
<dbReference type="OrthoDB" id="48998at2"/>
<dbReference type="InterPro" id="IPR007422">
    <property type="entry name" value="Peptidase_Prp"/>
</dbReference>
<accession>E2ZLI7</accession>
<evidence type="ECO:0000256" key="5">
    <source>
        <dbReference type="ARBA" id="ARBA00044503"/>
    </source>
</evidence>
<proteinExistence type="inferred from homology"/>
<evidence type="ECO:0000256" key="7">
    <source>
        <dbReference type="SAM" id="MobiDB-lite"/>
    </source>
</evidence>
<keyword evidence="3" id="KW-0378">Hydrolase</keyword>
<dbReference type="CDD" id="cd16332">
    <property type="entry name" value="Prp-like"/>
    <property type="match status" value="1"/>
</dbReference>
<dbReference type="GO" id="GO:0006508">
    <property type="term" value="P:proteolysis"/>
    <property type="evidence" value="ECO:0007669"/>
    <property type="project" value="UniProtKB-KW"/>
</dbReference>
<evidence type="ECO:0000313" key="8">
    <source>
        <dbReference type="EMBL" id="EFQ05941.1"/>
    </source>
</evidence>
<dbReference type="Gene3D" id="3.30.70.1490">
    <property type="entry name" value="Cysteine protease Prp"/>
    <property type="match status" value="1"/>
</dbReference>
<keyword evidence="4" id="KW-0788">Thiol protease</keyword>
<dbReference type="SUPFAM" id="SSF118010">
    <property type="entry name" value="TM1457-like"/>
    <property type="match status" value="1"/>
</dbReference>
<evidence type="ECO:0000256" key="6">
    <source>
        <dbReference type="ARBA" id="ARBA00044538"/>
    </source>
</evidence>
<dbReference type="GO" id="GO:0042254">
    <property type="term" value="P:ribosome biogenesis"/>
    <property type="evidence" value="ECO:0007669"/>
    <property type="project" value="UniProtKB-KW"/>
</dbReference>
<keyword evidence="1" id="KW-0690">Ribosome biogenesis</keyword>
<comment type="similarity">
    <text evidence="5">Belongs to the Prp family.</text>
</comment>
<evidence type="ECO:0000256" key="2">
    <source>
        <dbReference type="ARBA" id="ARBA00022670"/>
    </source>
</evidence>
<dbReference type="Proteomes" id="UP000006028">
    <property type="component" value="Unassembled WGS sequence"/>
</dbReference>
<dbReference type="EMBL" id="AECU01000188">
    <property type="protein sequence ID" value="EFQ05941.1"/>
    <property type="molecule type" value="Genomic_DNA"/>
</dbReference>
<comment type="caution">
    <text evidence="8">The sequence shown here is derived from an EMBL/GenBank/DDBJ whole genome shotgun (WGS) entry which is preliminary data.</text>
</comment>
<gene>
    <name evidence="8" type="ORF">HMPREF9436_02546</name>
</gene>
<evidence type="ECO:0000256" key="4">
    <source>
        <dbReference type="ARBA" id="ARBA00022807"/>
    </source>
</evidence>
<evidence type="ECO:0000256" key="1">
    <source>
        <dbReference type="ARBA" id="ARBA00022517"/>
    </source>
</evidence>
<dbReference type="Pfam" id="PF04327">
    <property type="entry name" value="Peptidase_Prp"/>
    <property type="match status" value="1"/>
</dbReference>
<reference evidence="8 9" key="1">
    <citation type="submission" date="2010-08" db="EMBL/GenBank/DDBJ databases">
        <authorList>
            <person name="Weinstock G."/>
            <person name="Sodergren E."/>
            <person name="Clifton S."/>
            <person name="Fulton L."/>
            <person name="Fulton B."/>
            <person name="Courtney L."/>
            <person name="Fronick C."/>
            <person name="Harrison M."/>
            <person name="Strong C."/>
            <person name="Farmer C."/>
            <person name="Delahaunty K."/>
            <person name="Markovic C."/>
            <person name="Hall O."/>
            <person name="Minx P."/>
            <person name="Tomlinson C."/>
            <person name="Mitreva M."/>
            <person name="Hou S."/>
            <person name="Chen J."/>
            <person name="Wollam A."/>
            <person name="Pepin K.H."/>
            <person name="Johnson M."/>
            <person name="Bhonagiri V."/>
            <person name="Zhang X."/>
            <person name="Suruliraj S."/>
            <person name="Warren W."/>
            <person name="Chinwalla A."/>
            <person name="Mardis E.R."/>
            <person name="Wilson R.K."/>
        </authorList>
    </citation>
    <scope>NUCLEOTIDE SEQUENCE [LARGE SCALE GENOMIC DNA]</scope>
    <source>
        <strain evidence="8 9">KLE1255</strain>
    </source>
</reference>
<dbReference type="AlphaFoldDB" id="E2ZLI7"/>
<evidence type="ECO:0000256" key="3">
    <source>
        <dbReference type="ARBA" id="ARBA00022801"/>
    </source>
</evidence>
<organism evidence="8 9">
    <name type="scientific">Faecalibacterium cf. prausnitzii KLE1255</name>
    <dbReference type="NCBI Taxonomy" id="748224"/>
    <lineage>
        <taxon>Bacteria</taxon>
        <taxon>Bacillati</taxon>
        <taxon>Bacillota</taxon>
        <taxon>Clostridia</taxon>
        <taxon>Eubacteriales</taxon>
        <taxon>Oscillospiraceae</taxon>
        <taxon>Faecalibacterium</taxon>
    </lineage>
</organism>
<keyword evidence="2" id="KW-0645">Protease</keyword>
<feature type="compositionally biased region" description="Basic and acidic residues" evidence="7">
    <location>
        <begin position="211"/>
        <end position="222"/>
    </location>
</feature>